<protein>
    <submittedName>
        <fullName evidence="2">Uncharacterized protein</fullName>
    </submittedName>
</protein>
<accession>A0ABU6RJL2</accession>
<feature type="compositionally biased region" description="Basic and acidic residues" evidence="1">
    <location>
        <begin position="7"/>
        <end position="18"/>
    </location>
</feature>
<feature type="compositionally biased region" description="Polar residues" evidence="1">
    <location>
        <begin position="19"/>
        <end position="41"/>
    </location>
</feature>
<evidence type="ECO:0000313" key="3">
    <source>
        <dbReference type="Proteomes" id="UP001341840"/>
    </source>
</evidence>
<evidence type="ECO:0000313" key="2">
    <source>
        <dbReference type="EMBL" id="MED6124125.1"/>
    </source>
</evidence>
<reference evidence="2 3" key="1">
    <citation type="journal article" date="2023" name="Plants (Basel)">
        <title>Bridging the Gap: Combining Genomics and Transcriptomics Approaches to Understand Stylosanthes scabra, an Orphan Legume from the Brazilian Caatinga.</title>
        <authorList>
            <person name="Ferreira-Neto J.R.C."/>
            <person name="da Silva M.D."/>
            <person name="Binneck E."/>
            <person name="de Melo N.F."/>
            <person name="da Silva R.H."/>
            <person name="de Melo A.L.T.M."/>
            <person name="Pandolfi V."/>
            <person name="Bustamante F.O."/>
            <person name="Brasileiro-Vidal A.C."/>
            <person name="Benko-Iseppon A.M."/>
        </authorList>
    </citation>
    <scope>NUCLEOTIDE SEQUENCE [LARGE SCALE GENOMIC DNA]</scope>
    <source>
        <tissue evidence="2">Leaves</tissue>
    </source>
</reference>
<gene>
    <name evidence="2" type="ORF">PIB30_056128</name>
</gene>
<feature type="region of interest" description="Disordered" evidence="1">
    <location>
        <begin position="1"/>
        <end position="67"/>
    </location>
</feature>
<dbReference type="EMBL" id="JASCZI010030653">
    <property type="protein sequence ID" value="MED6124125.1"/>
    <property type="molecule type" value="Genomic_DNA"/>
</dbReference>
<name>A0ABU6RJL2_9FABA</name>
<organism evidence="2 3">
    <name type="scientific">Stylosanthes scabra</name>
    <dbReference type="NCBI Taxonomy" id="79078"/>
    <lineage>
        <taxon>Eukaryota</taxon>
        <taxon>Viridiplantae</taxon>
        <taxon>Streptophyta</taxon>
        <taxon>Embryophyta</taxon>
        <taxon>Tracheophyta</taxon>
        <taxon>Spermatophyta</taxon>
        <taxon>Magnoliopsida</taxon>
        <taxon>eudicotyledons</taxon>
        <taxon>Gunneridae</taxon>
        <taxon>Pentapetalae</taxon>
        <taxon>rosids</taxon>
        <taxon>fabids</taxon>
        <taxon>Fabales</taxon>
        <taxon>Fabaceae</taxon>
        <taxon>Papilionoideae</taxon>
        <taxon>50 kb inversion clade</taxon>
        <taxon>dalbergioids sensu lato</taxon>
        <taxon>Dalbergieae</taxon>
        <taxon>Pterocarpus clade</taxon>
        <taxon>Stylosanthes</taxon>
    </lineage>
</organism>
<feature type="non-terminal residue" evidence="2">
    <location>
        <position position="67"/>
    </location>
</feature>
<keyword evidence="3" id="KW-1185">Reference proteome</keyword>
<proteinExistence type="predicted"/>
<dbReference type="Proteomes" id="UP001341840">
    <property type="component" value="Unassembled WGS sequence"/>
</dbReference>
<sequence>MTSCRSPHSEKQGLDRIRGSTTPLHGYSTSGLDRIRGSTTPLHGYSASRPYLGSDPSTASYKPVQLA</sequence>
<comment type="caution">
    <text evidence="2">The sequence shown here is derived from an EMBL/GenBank/DDBJ whole genome shotgun (WGS) entry which is preliminary data.</text>
</comment>
<evidence type="ECO:0000256" key="1">
    <source>
        <dbReference type="SAM" id="MobiDB-lite"/>
    </source>
</evidence>